<sequence length="273" mass="31263">MQNLIPYFIVAFIYMAVAIDFWREAKTPENNASVRLNALKLHSAMIALGLLIHGWLLHQSIFSVGFNLGFYQSISAILWLTVLVYWVTDRNHQLYSLQAFVLPPAAIFSLLPAFFTETHFLPESGNHLFLAHIWVAMIAYSLFTFAALHALLMAIAERNLHHKTTLIKLPNFPPLMVMESLLFKMIGFGFVLLTITLASGMWFSEEIFHKPMQFNHKTIFSIASWFIYASLLFGRYQYGWRGLKAIRWTLAGFLLLVLAYIGSKFVSQILLGH</sequence>
<keyword evidence="1" id="KW-0812">Transmembrane</keyword>
<dbReference type="PANTHER" id="PTHR38034:SF1">
    <property type="entry name" value="INNER MEMBRANE PROTEIN YPJD"/>
    <property type="match status" value="1"/>
</dbReference>
<protein>
    <submittedName>
        <fullName evidence="3">Cytochrome C biogenesis protein</fullName>
    </submittedName>
</protein>
<dbReference type="GO" id="GO:0020037">
    <property type="term" value="F:heme binding"/>
    <property type="evidence" value="ECO:0007669"/>
    <property type="project" value="InterPro"/>
</dbReference>
<evidence type="ECO:0000256" key="1">
    <source>
        <dbReference type="SAM" id="Phobius"/>
    </source>
</evidence>
<feature type="domain" description="Cytochrome c assembly protein" evidence="2">
    <location>
        <begin position="46"/>
        <end position="270"/>
    </location>
</feature>
<feature type="transmembrane region" description="Helical" evidence="1">
    <location>
        <begin position="68"/>
        <end position="87"/>
    </location>
</feature>
<dbReference type="PANTHER" id="PTHR38034">
    <property type="entry name" value="INNER MEMBRANE PROTEIN YPJD"/>
    <property type="match status" value="1"/>
</dbReference>
<comment type="caution">
    <text evidence="3">The sequence shown here is derived from an EMBL/GenBank/DDBJ whole genome shotgun (WGS) entry which is preliminary data.</text>
</comment>
<feature type="transmembrane region" description="Helical" evidence="1">
    <location>
        <begin position="34"/>
        <end position="56"/>
    </location>
</feature>
<feature type="transmembrane region" description="Helical" evidence="1">
    <location>
        <begin position="6"/>
        <end position="22"/>
    </location>
</feature>
<organism evidence="3 4">
    <name type="scientific">Methylotenera mobilis</name>
    <dbReference type="NCBI Taxonomy" id="359408"/>
    <lineage>
        <taxon>Bacteria</taxon>
        <taxon>Pseudomonadati</taxon>
        <taxon>Pseudomonadota</taxon>
        <taxon>Betaproteobacteria</taxon>
        <taxon>Nitrosomonadales</taxon>
        <taxon>Methylophilaceae</taxon>
        <taxon>Methylotenera</taxon>
    </lineage>
</organism>
<evidence type="ECO:0000313" key="4">
    <source>
        <dbReference type="Proteomes" id="UP000264313"/>
    </source>
</evidence>
<feature type="transmembrane region" description="Helical" evidence="1">
    <location>
        <begin position="248"/>
        <end position="271"/>
    </location>
</feature>
<dbReference type="GO" id="GO:0017004">
    <property type="term" value="P:cytochrome complex assembly"/>
    <property type="evidence" value="ECO:0007669"/>
    <property type="project" value="InterPro"/>
</dbReference>
<proteinExistence type="predicted"/>
<evidence type="ECO:0000259" key="2">
    <source>
        <dbReference type="Pfam" id="PF01578"/>
    </source>
</evidence>
<feature type="transmembrane region" description="Helical" evidence="1">
    <location>
        <begin position="127"/>
        <end position="155"/>
    </location>
</feature>
<evidence type="ECO:0000313" key="3">
    <source>
        <dbReference type="EMBL" id="HBA09347.1"/>
    </source>
</evidence>
<dbReference type="EMBL" id="DNAA01000175">
    <property type="protein sequence ID" value="HBA09347.1"/>
    <property type="molecule type" value="Genomic_DNA"/>
</dbReference>
<dbReference type="InterPro" id="IPR002541">
    <property type="entry name" value="Cyt_c_assembly"/>
</dbReference>
<dbReference type="Pfam" id="PF01578">
    <property type="entry name" value="Cytochrom_C_asm"/>
    <property type="match status" value="1"/>
</dbReference>
<gene>
    <name evidence="3" type="ORF">DCW48_07160</name>
</gene>
<keyword evidence="1" id="KW-1133">Transmembrane helix</keyword>
<keyword evidence="1" id="KW-0472">Membrane</keyword>
<dbReference type="InterPro" id="IPR052372">
    <property type="entry name" value="YpjD/HemX"/>
</dbReference>
<feature type="transmembrane region" description="Helical" evidence="1">
    <location>
        <begin position="94"/>
        <end position="115"/>
    </location>
</feature>
<accession>A0A351RBC6</accession>
<feature type="transmembrane region" description="Helical" evidence="1">
    <location>
        <begin position="176"/>
        <end position="198"/>
    </location>
</feature>
<dbReference type="Proteomes" id="UP000264313">
    <property type="component" value="Unassembled WGS sequence"/>
</dbReference>
<feature type="transmembrane region" description="Helical" evidence="1">
    <location>
        <begin position="218"/>
        <end position="236"/>
    </location>
</feature>
<name>A0A351RBC6_9PROT</name>
<reference evidence="3 4" key="1">
    <citation type="journal article" date="2018" name="Nat. Biotechnol.">
        <title>A standardized bacterial taxonomy based on genome phylogeny substantially revises the tree of life.</title>
        <authorList>
            <person name="Parks D.H."/>
            <person name="Chuvochina M."/>
            <person name="Waite D.W."/>
            <person name="Rinke C."/>
            <person name="Skarshewski A."/>
            <person name="Chaumeil P.A."/>
            <person name="Hugenholtz P."/>
        </authorList>
    </citation>
    <scope>NUCLEOTIDE SEQUENCE [LARGE SCALE GENOMIC DNA]</scope>
    <source>
        <strain evidence="3">UBA9958</strain>
    </source>
</reference>
<dbReference type="AlphaFoldDB" id="A0A351RBC6"/>